<reference evidence="2 3" key="1">
    <citation type="journal article" date="2016" name="Mol. Biol. Evol.">
        <title>Comparative Genomics of Early-Diverging Mushroom-Forming Fungi Provides Insights into the Origins of Lignocellulose Decay Capabilities.</title>
        <authorList>
            <person name="Nagy L.G."/>
            <person name="Riley R."/>
            <person name="Tritt A."/>
            <person name="Adam C."/>
            <person name="Daum C."/>
            <person name="Floudas D."/>
            <person name="Sun H."/>
            <person name="Yadav J.S."/>
            <person name="Pangilinan J."/>
            <person name="Larsson K.H."/>
            <person name="Matsuura K."/>
            <person name="Barry K."/>
            <person name="Labutti K."/>
            <person name="Kuo R."/>
            <person name="Ohm R.A."/>
            <person name="Bhattacharya S.S."/>
            <person name="Shirouzu T."/>
            <person name="Yoshinaga Y."/>
            <person name="Martin F.M."/>
            <person name="Grigoriev I.V."/>
            <person name="Hibbett D.S."/>
        </authorList>
    </citation>
    <scope>NUCLEOTIDE SEQUENCE [LARGE SCALE GENOMIC DNA]</scope>
    <source>
        <strain evidence="2 3">CBS 109695</strain>
    </source>
</reference>
<feature type="region of interest" description="Disordered" evidence="1">
    <location>
        <begin position="99"/>
        <end position="129"/>
    </location>
</feature>
<proteinExistence type="predicted"/>
<feature type="compositionally biased region" description="Polar residues" evidence="1">
    <location>
        <begin position="10"/>
        <end position="19"/>
    </location>
</feature>
<feature type="compositionally biased region" description="Low complexity" evidence="1">
    <location>
        <begin position="250"/>
        <end position="260"/>
    </location>
</feature>
<organism evidence="2 3">
    <name type="scientific">Athelia psychrophila</name>
    <dbReference type="NCBI Taxonomy" id="1759441"/>
    <lineage>
        <taxon>Eukaryota</taxon>
        <taxon>Fungi</taxon>
        <taxon>Dikarya</taxon>
        <taxon>Basidiomycota</taxon>
        <taxon>Agaricomycotina</taxon>
        <taxon>Agaricomycetes</taxon>
        <taxon>Agaricomycetidae</taxon>
        <taxon>Atheliales</taxon>
        <taxon>Atheliaceae</taxon>
        <taxon>Athelia</taxon>
    </lineage>
</organism>
<feature type="region of interest" description="Disordered" evidence="1">
    <location>
        <begin position="247"/>
        <end position="266"/>
    </location>
</feature>
<keyword evidence="3" id="KW-1185">Reference proteome</keyword>
<dbReference type="EMBL" id="KV417488">
    <property type="protein sequence ID" value="KZP31735.1"/>
    <property type="molecule type" value="Genomic_DNA"/>
</dbReference>
<sequence length="338" mass="36959">MESDKGRGAASSQSATGMSRPTAPAPAPSIKRFLCQMSRDTKGKSGRRRQRSWLPYEAPTTLIRHHLLLLFARGHYSAVLNPKTEPPGTQTKNTIAQNTHTQNTKELEQGHKQTQTRWGRYGARPEGRRSGTCEAHEIVEVSHVNGQVATHRPCIDLYIPADGKAVQTDVEGYEAAAVAAQLKDITHGDETASVTAAATKVDRVPFGELTPLALRPRHPALVRASSDRSAPRGCTCNPRVSIRAWRGPARGRSPLPAPGSRRGRGRRGACSVWKVSVGMMSATGRERRVILENWVAGIVSMPWAALERASGLWIIVLVSARLYEQLPLTTRILRGQLL</sequence>
<evidence type="ECO:0000313" key="3">
    <source>
        <dbReference type="Proteomes" id="UP000076532"/>
    </source>
</evidence>
<accession>A0A166UJ00</accession>
<name>A0A166UJ00_9AGAM</name>
<dbReference type="AlphaFoldDB" id="A0A166UJ00"/>
<feature type="region of interest" description="Disordered" evidence="1">
    <location>
        <begin position="1"/>
        <end position="30"/>
    </location>
</feature>
<evidence type="ECO:0000313" key="2">
    <source>
        <dbReference type="EMBL" id="KZP31735.1"/>
    </source>
</evidence>
<evidence type="ECO:0000256" key="1">
    <source>
        <dbReference type="SAM" id="MobiDB-lite"/>
    </source>
</evidence>
<gene>
    <name evidence="2" type="ORF">FIBSPDRAFT_925579</name>
</gene>
<protein>
    <submittedName>
        <fullName evidence="2">Uncharacterized protein</fullName>
    </submittedName>
</protein>
<dbReference type="Proteomes" id="UP000076532">
    <property type="component" value="Unassembled WGS sequence"/>
</dbReference>